<keyword evidence="3" id="KW-0804">Transcription</keyword>
<keyword evidence="1" id="KW-0805">Transcription regulation</keyword>
<dbReference type="InterPro" id="IPR009057">
    <property type="entry name" value="Homeodomain-like_sf"/>
</dbReference>
<dbReference type="SUPFAM" id="SSF48498">
    <property type="entry name" value="Tetracyclin repressor-like, C-terminal domain"/>
    <property type="match status" value="1"/>
</dbReference>
<dbReference type="PANTHER" id="PTHR47506:SF6">
    <property type="entry name" value="HTH-TYPE TRANSCRIPTIONAL REPRESSOR NEMR"/>
    <property type="match status" value="1"/>
</dbReference>
<evidence type="ECO:0000256" key="1">
    <source>
        <dbReference type="ARBA" id="ARBA00023015"/>
    </source>
</evidence>
<protein>
    <submittedName>
        <fullName evidence="6">Transcriptional regulator, TetR family</fullName>
    </submittedName>
</protein>
<proteinExistence type="predicted"/>
<evidence type="ECO:0000256" key="4">
    <source>
        <dbReference type="PROSITE-ProRule" id="PRU00335"/>
    </source>
</evidence>
<dbReference type="InterPro" id="IPR036271">
    <property type="entry name" value="Tet_transcr_reg_TetR-rel_C_sf"/>
</dbReference>
<reference evidence="6 7" key="1">
    <citation type="submission" date="2016-10" db="EMBL/GenBank/DDBJ databases">
        <authorList>
            <person name="de Groot N.N."/>
        </authorList>
    </citation>
    <scope>NUCLEOTIDE SEQUENCE [LARGE SCALE GENOMIC DNA]</scope>
    <source>
        <strain evidence="6 7">ICMP 14252</strain>
    </source>
</reference>
<evidence type="ECO:0000256" key="2">
    <source>
        <dbReference type="ARBA" id="ARBA00023125"/>
    </source>
</evidence>
<dbReference type="Gene3D" id="1.10.357.10">
    <property type="entry name" value="Tetracycline Repressor, domain 2"/>
    <property type="match status" value="1"/>
</dbReference>
<dbReference type="InterPro" id="IPR001647">
    <property type="entry name" value="HTH_TetR"/>
</dbReference>
<evidence type="ECO:0000259" key="5">
    <source>
        <dbReference type="PROSITE" id="PS50977"/>
    </source>
</evidence>
<keyword evidence="2 4" id="KW-0238">DNA-binding</keyword>
<organism evidence="6 7">
    <name type="scientific">Pseudomonas salomonii</name>
    <dbReference type="NCBI Taxonomy" id="191391"/>
    <lineage>
        <taxon>Bacteria</taxon>
        <taxon>Pseudomonadati</taxon>
        <taxon>Pseudomonadota</taxon>
        <taxon>Gammaproteobacteria</taxon>
        <taxon>Pseudomonadales</taxon>
        <taxon>Pseudomonadaceae</taxon>
        <taxon>Pseudomonas</taxon>
    </lineage>
</organism>
<dbReference type="AlphaFoldDB" id="A0A1H3G2C0"/>
<name>A0A1H3G2C0_9PSED</name>
<dbReference type="Pfam" id="PF00440">
    <property type="entry name" value="TetR_N"/>
    <property type="match status" value="1"/>
</dbReference>
<dbReference type="PRINTS" id="PR00455">
    <property type="entry name" value="HTHTETR"/>
</dbReference>
<dbReference type="EMBL" id="FNOX01000002">
    <property type="protein sequence ID" value="SDX97167.1"/>
    <property type="molecule type" value="Genomic_DNA"/>
</dbReference>
<accession>A0A1H3G2C0</accession>
<gene>
    <name evidence="6" type="ORF">SAMN05216247_102319</name>
</gene>
<dbReference type="PROSITE" id="PS50977">
    <property type="entry name" value="HTH_TETR_2"/>
    <property type="match status" value="1"/>
</dbReference>
<evidence type="ECO:0000313" key="7">
    <source>
        <dbReference type="Proteomes" id="UP000182902"/>
    </source>
</evidence>
<dbReference type="PANTHER" id="PTHR47506">
    <property type="entry name" value="TRANSCRIPTIONAL REGULATORY PROTEIN"/>
    <property type="match status" value="1"/>
</dbReference>
<dbReference type="Proteomes" id="UP000182902">
    <property type="component" value="Unassembled WGS sequence"/>
</dbReference>
<feature type="domain" description="HTH tetR-type" evidence="5">
    <location>
        <begin position="1"/>
        <end position="61"/>
    </location>
</feature>
<dbReference type="GO" id="GO:0003677">
    <property type="term" value="F:DNA binding"/>
    <property type="evidence" value="ECO:0007669"/>
    <property type="project" value="UniProtKB-UniRule"/>
</dbReference>
<evidence type="ECO:0000256" key="3">
    <source>
        <dbReference type="ARBA" id="ARBA00023163"/>
    </source>
</evidence>
<evidence type="ECO:0000313" key="6">
    <source>
        <dbReference type="EMBL" id="SDX97167.1"/>
    </source>
</evidence>
<feature type="DNA-binding region" description="H-T-H motif" evidence="4">
    <location>
        <begin position="24"/>
        <end position="43"/>
    </location>
</feature>
<sequence>MSTRSDLLSSAEILLRTKGYAAFSYADLAEDIGIKKASIHHHFPTKEGLAIAIVESYLFRFKKQLEQVNDENTEIVERLNAFAQMFAQSSENGLLPLCGALAAELLALPVRLKEMTRGFFEIHLEWLQANVVLGQARGEIKAELNAMHVARLILNTLEGGSFVSWAMSDAYEQSTGFDLILNGLRADTMRH</sequence>
<dbReference type="SUPFAM" id="SSF46689">
    <property type="entry name" value="Homeodomain-like"/>
    <property type="match status" value="1"/>
</dbReference>
<dbReference type="RefSeq" id="WP_069787684.1">
    <property type="nucleotide sequence ID" value="NZ_FNOX01000002.1"/>
</dbReference>